<evidence type="ECO:0000313" key="2">
    <source>
        <dbReference type="EMBL" id="MBK1884840.1"/>
    </source>
</evidence>
<dbReference type="PANTHER" id="PTHR46825">
    <property type="entry name" value="D-ALANYL-D-ALANINE-CARBOXYPEPTIDASE/ENDOPEPTIDASE AMPH"/>
    <property type="match status" value="1"/>
</dbReference>
<dbReference type="EMBL" id="JAENIJ010000137">
    <property type="protein sequence ID" value="MBK1884840.1"/>
    <property type="molecule type" value="Genomic_DNA"/>
</dbReference>
<dbReference type="InterPro" id="IPR050491">
    <property type="entry name" value="AmpC-like"/>
</dbReference>
<keyword evidence="3" id="KW-1185">Reference proteome</keyword>
<comment type="caution">
    <text evidence="2">The sequence shown here is derived from an EMBL/GenBank/DDBJ whole genome shotgun (WGS) entry which is preliminary data.</text>
</comment>
<feature type="domain" description="Beta-lactamase-related" evidence="1">
    <location>
        <begin position="3"/>
        <end position="188"/>
    </location>
</feature>
<sequence>MLSKPPSYKPGKGYAYSNAGFSVAGAMLERRMGRNYQDLIREKLFAPLGMDSVHFGAPASPGLVDQPYGHVVRDGVLVSINPLPAGDNPPAITPAGRVNATILDFLKFAVLHLGNTPVAPVDSTQLEVLHTPTASGPAYAMGWALEPRAWAGGTAFTHTGTNTMFYAVMWIAPNRDFAAVAACNSGSGFAVCDGAIELLVRRYLLEE</sequence>
<gene>
    <name evidence="2" type="ORF">JIN85_20690</name>
</gene>
<dbReference type="InterPro" id="IPR012338">
    <property type="entry name" value="Beta-lactam/transpept-like"/>
</dbReference>
<dbReference type="AlphaFoldDB" id="A0A934VXX7"/>
<proteinExistence type="predicted"/>
<dbReference type="InterPro" id="IPR001466">
    <property type="entry name" value="Beta-lactam-related"/>
</dbReference>
<dbReference type="SUPFAM" id="SSF56601">
    <property type="entry name" value="beta-lactamase/transpeptidase-like"/>
    <property type="match status" value="1"/>
</dbReference>
<dbReference type="Pfam" id="PF00144">
    <property type="entry name" value="Beta-lactamase"/>
    <property type="match status" value="1"/>
</dbReference>
<dbReference type="Proteomes" id="UP000603141">
    <property type="component" value="Unassembled WGS sequence"/>
</dbReference>
<evidence type="ECO:0000313" key="3">
    <source>
        <dbReference type="Proteomes" id="UP000603141"/>
    </source>
</evidence>
<reference evidence="2" key="1">
    <citation type="submission" date="2021-01" db="EMBL/GenBank/DDBJ databases">
        <title>Modified the classification status of verrucomicrobia.</title>
        <authorList>
            <person name="Feng X."/>
        </authorList>
    </citation>
    <scope>NUCLEOTIDE SEQUENCE</scope>
    <source>
        <strain evidence="2">KCTC 22041</strain>
    </source>
</reference>
<name>A0A934VXX7_9BACT</name>
<protein>
    <submittedName>
        <fullName evidence="2">Beta-lactamase family protein</fullName>
    </submittedName>
</protein>
<dbReference type="PANTHER" id="PTHR46825:SF9">
    <property type="entry name" value="BETA-LACTAMASE-RELATED DOMAIN-CONTAINING PROTEIN"/>
    <property type="match status" value="1"/>
</dbReference>
<dbReference type="Gene3D" id="3.40.710.10">
    <property type="entry name" value="DD-peptidase/beta-lactamase superfamily"/>
    <property type="match status" value="1"/>
</dbReference>
<organism evidence="2 3">
    <name type="scientific">Luteolibacter pohnpeiensis</name>
    <dbReference type="NCBI Taxonomy" id="454153"/>
    <lineage>
        <taxon>Bacteria</taxon>
        <taxon>Pseudomonadati</taxon>
        <taxon>Verrucomicrobiota</taxon>
        <taxon>Verrucomicrobiia</taxon>
        <taxon>Verrucomicrobiales</taxon>
        <taxon>Verrucomicrobiaceae</taxon>
        <taxon>Luteolibacter</taxon>
    </lineage>
</organism>
<evidence type="ECO:0000259" key="1">
    <source>
        <dbReference type="Pfam" id="PF00144"/>
    </source>
</evidence>
<accession>A0A934VXX7</accession>